<proteinExistence type="predicted"/>
<evidence type="ECO:0000313" key="3">
    <source>
        <dbReference type="Proteomes" id="UP000295937"/>
    </source>
</evidence>
<feature type="domain" description="tRNA-modifying protein YgfZ-like beta-barrel" evidence="1">
    <location>
        <begin position="244"/>
        <end position="311"/>
    </location>
</feature>
<dbReference type="Gene3D" id="2.40.30.160">
    <property type="match status" value="1"/>
</dbReference>
<dbReference type="InterPro" id="IPR045179">
    <property type="entry name" value="YgfZ/GcvT"/>
</dbReference>
<dbReference type="NCBIfam" id="TIGR03317">
    <property type="entry name" value="ygfZ_signature"/>
    <property type="match status" value="1"/>
</dbReference>
<name>A0A2P5T1H1_9GAMM</name>
<sequence>MLTYNLPIKQPIESMYLPLTLMYLDDWALVSVSGPDSIKYLQSQLTLDVAKINPAQHYIAAHCNSYGKILSNLRLFYNNNNINYIIRRKILEIQLAEIKKYAIFSKVKFSDSKLLLLGLAGFQAKNILHKIFKMIPDLQLPLVQNDETTILWIKNPIERFIILTTYKKGNFIKEKLMNNKVQFSDSKQWLALDIESGIPVIDPQNIGRFIPQSVNLQILNAINFEKGCYIGQETIARTHYLKTNKHMMYWLEGKTDNLPLANESLEIMVNNRWQCTGRVLASVKLNSGLCWIQVVMKKDIKLNSVIRVQKDENGYFKIKQLPY</sequence>
<evidence type="ECO:0000259" key="1">
    <source>
        <dbReference type="Pfam" id="PF21130"/>
    </source>
</evidence>
<dbReference type="InterPro" id="IPR048451">
    <property type="entry name" value="YgfZ_barrel"/>
</dbReference>
<dbReference type="NCBIfam" id="NF007110">
    <property type="entry name" value="PRK09559.1"/>
    <property type="match status" value="1"/>
</dbReference>
<dbReference type="EMBL" id="PDKR01000004">
    <property type="protein sequence ID" value="PPI88444.1"/>
    <property type="molecule type" value="Genomic_DNA"/>
</dbReference>
<organism evidence="2 3">
    <name type="scientific">Candidatus Pantoea edessiphila</name>
    <dbReference type="NCBI Taxonomy" id="2044610"/>
    <lineage>
        <taxon>Bacteria</taxon>
        <taxon>Pseudomonadati</taxon>
        <taxon>Pseudomonadota</taxon>
        <taxon>Gammaproteobacteria</taxon>
        <taxon>Enterobacterales</taxon>
        <taxon>Erwiniaceae</taxon>
        <taxon>Pantoea</taxon>
    </lineage>
</organism>
<dbReference type="InterPro" id="IPR029043">
    <property type="entry name" value="GcvT/YgfZ_C"/>
</dbReference>
<reference evidence="2 3" key="1">
    <citation type="journal article" date="2018" name="Genome Biol. Evol.">
        <title>Cladogenesis and Genomic Streamlining in Extracellular Endosymbionts of Tropical Stink Bugs.</title>
        <authorList>
            <person name="Otero-Bravo A."/>
            <person name="Goffredi S."/>
            <person name="Sabree Z.L."/>
        </authorList>
    </citation>
    <scope>NUCLEOTIDE SEQUENCE [LARGE SCALE GENOMIC DNA]</scope>
    <source>
        <strain evidence="2 3">SoEO</strain>
    </source>
</reference>
<dbReference type="AlphaFoldDB" id="A0A2P5T1H1"/>
<dbReference type="SUPFAM" id="SSF101790">
    <property type="entry name" value="Aminomethyltransferase beta-barrel domain"/>
    <property type="match status" value="1"/>
</dbReference>
<dbReference type="PANTHER" id="PTHR22602:SF0">
    <property type="entry name" value="TRANSFERASE CAF17, MITOCHONDRIAL-RELATED"/>
    <property type="match status" value="1"/>
</dbReference>
<dbReference type="InterPro" id="IPR017703">
    <property type="entry name" value="YgfZ/GCV_T_CS"/>
</dbReference>
<evidence type="ECO:0000313" key="2">
    <source>
        <dbReference type="EMBL" id="PPI88444.1"/>
    </source>
</evidence>
<accession>A0A2P5T1H1</accession>
<dbReference type="Gene3D" id="3.30.70.1400">
    <property type="entry name" value="Aminomethyltransferase beta-barrel domains"/>
    <property type="match status" value="1"/>
</dbReference>
<dbReference type="Pfam" id="PF21130">
    <property type="entry name" value="YgfZ_barrel"/>
    <property type="match status" value="1"/>
</dbReference>
<dbReference type="Proteomes" id="UP000295937">
    <property type="component" value="Unassembled WGS sequence"/>
</dbReference>
<dbReference type="SUPFAM" id="SSF103025">
    <property type="entry name" value="Folate-binding domain"/>
    <property type="match status" value="1"/>
</dbReference>
<gene>
    <name evidence="2" type="ORF">CRV09_02750</name>
</gene>
<dbReference type="PANTHER" id="PTHR22602">
    <property type="entry name" value="TRANSFERASE CAF17, MITOCHONDRIAL-RELATED"/>
    <property type="match status" value="1"/>
</dbReference>
<dbReference type="Gene3D" id="3.30.70.1630">
    <property type="match status" value="1"/>
</dbReference>
<dbReference type="GO" id="GO:0016226">
    <property type="term" value="P:iron-sulfur cluster assembly"/>
    <property type="evidence" value="ECO:0007669"/>
    <property type="project" value="TreeGrafter"/>
</dbReference>
<dbReference type="RefSeq" id="WP_136132635.1">
    <property type="nucleotide sequence ID" value="NZ_PDKR01000004.1"/>
</dbReference>
<comment type="caution">
    <text evidence="2">The sequence shown here is derived from an EMBL/GenBank/DDBJ whole genome shotgun (WGS) entry which is preliminary data.</text>
</comment>
<dbReference type="OrthoDB" id="9796287at2"/>
<protein>
    <submittedName>
        <fullName evidence="2">tRNA-modifying protein YgfZ</fullName>
    </submittedName>
</protein>